<evidence type="ECO:0000256" key="1">
    <source>
        <dbReference type="SAM" id="MobiDB-lite"/>
    </source>
</evidence>
<feature type="region of interest" description="Disordered" evidence="1">
    <location>
        <begin position="21"/>
        <end position="40"/>
    </location>
</feature>
<evidence type="ECO:0008006" key="4">
    <source>
        <dbReference type="Google" id="ProtNLM"/>
    </source>
</evidence>
<evidence type="ECO:0000313" key="2">
    <source>
        <dbReference type="EMBL" id="SHK02865.1"/>
    </source>
</evidence>
<evidence type="ECO:0000313" key="3">
    <source>
        <dbReference type="Proteomes" id="UP000324252"/>
    </source>
</evidence>
<dbReference type="OrthoDB" id="9808866at2"/>
<protein>
    <recommendedName>
        <fullName evidence="4">1,4-alpha-glucan branching enzyme</fullName>
    </recommendedName>
</protein>
<reference evidence="2 3" key="1">
    <citation type="submission" date="2016-11" db="EMBL/GenBank/DDBJ databases">
        <authorList>
            <person name="Varghese N."/>
            <person name="Submissions S."/>
        </authorList>
    </citation>
    <scope>NUCLEOTIDE SEQUENCE [LARGE SCALE GENOMIC DNA]</scope>
    <source>
        <strain evidence="2 3">DSM 29620</strain>
    </source>
</reference>
<accession>A0A1H0LUX3</accession>
<sequence>MSDTRQTTDHDTIRAWAEARNGRPARVKQTDGGGVLRVDFDPPEDTLEEIGWSEFFDIFENRGLAFLYQDKTGDGGTSRFNKLIRRDADQVQTEGRPS</sequence>
<dbReference type="RefSeq" id="WP_149789299.1">
    <property type="nucleotide sequence ID" value="NZ_FNIO01000008.1"/>
</dbReference>
<proteinExistence type="predicted"/>
<dbReference type="Proteomes" id="UP000324252">
    <property type="component" value="Unassembled WGS sequence"/>
</dbReference>
<organism evidence="2 3">
    <name type="scientific">Lutimaribacter pacificus</name>
    <dbReference type="NCBI Taxonomy" id="391948"/>
    <lineage>
        <taxon>Bacteria</taxon>
        <taxon>Pseudomonadati</taxon>
        <taxon>Pseudomonadota</taxon>
        <taxon>Alphaproteobacteria</taxon>
        <taxon>Rhodobacterales</taxon>
        <taxon>Roseobacteraceae</taxon>
        <taxon>Lutimaribacter</taxon>
    </lineage>
</organism>
<name>A0A1H0LUX3_9RHOB</name>
<gene>
    <name evidence="2" type="ORF">SAMN05444142_1037</name>
</gene>
<keyword evidence="3" id="KW-1185">Reference proteome</keyword>
<dbReference type="AlphaFoldDB" id="A0A1H0LUX3"/>
<dbReference type="EMBL" id="FQZZ01000003">
    <property type="protein sequence ID" value="SHK02865.1"/>
    <property type="molecule type" value="Genomic_DNA"/>
</dbReference>